<dbReference type="Pfam" id="PF14295">
    <property type="entry name" value="PAN_4"/>
    <property type="match status" value="1"/>
</dbReference>
<keyword evidence="5" id="KW-1185">Reference proteome</keyword>
<evidence type="ECO:0000313" key="5">
    <source>
        <dbReference type="Proteomes" id="UP000813427"/>
    </source>
</evidence>
<accession>A0A8K0RMP3</accession>
<keyword evidence="2" id="KW-0732">Signal</keyword>
<feature type="compositionally biased region" description="Low complexity" evidence="1">
    <location>
        <begin position="211"/>
        <end position="238"/>
    </location>
</feature>
<dbReference type="OrthoDB" id="5102041at2759"/>
<proteinExistence type="predicted"/>
<protein>
    <recommendedName>
        <fullName evidence="3">Apple domain-containing protein</fullName>
    </recommendedName>
</protein>
<dbReference type="SUPFAM" id="SSF57414">
    <property type="entry name" value="Hairpin loop containing domain-like"/>
    <property type="match status" value="1"/>
</dbReference>
<comment type="caution">
    <text evidence="4">The sequence shown here is derived from an EMBL/GenBank/DDBJ whole genome shotgun (WGS) entry which is preliminary data.</text>
</comment>
<reference evidence="4" key="1">
    <citation type="journal article" date="2021" name="Nat. Commun.">
        <title>Genetic determinants of endophytism in the Arabidopsis root mycobiome.</title>
        <authorList>
            <person name="Mesny F."/>
            <person name="Miyauchi S."/>
            <person name="Thiergart T."/>
            <person name="Pickel B."/>
            <person name="Atanasova L."/>
            <person name="Karlsson M."/>
            <person name="Huettel B."/>
            <person name="Barry K.W."/>
            <person name="Haridas S."/>
            <person name="Chen C."/>
            <person name="Bauer D."/>
            <person name="Andreopoulos W."/>
            <person name="Pangilinan J."/>
            <person name="LaButti K."/>
            <person name="Riley R."/>
            <person name="Lipzen A."/>
            <person name="Clum A."/>
            <person name="Drula E."/>
            <person name="Henrissat B."/>
            <person name="Kohler A."/>
            <person name="Grigoriev I.V."/>
            <person name="Martin F.M."/>
            <person name="Hacquard S."/>
        </authorList>
    </citation>
    <scope>NUCLEOTIDE SEQUENCE</scope>
    <source>
        <strain evidence="4">MPI-SDFR-AT-0068</strain>
    </source>
</reference>
<organism evidence="4 5">
    <name type="scientific">Fusarium tricinctum</name>
    <dbReference type="NCBI Taxonomy" id="61284"/>
    <lineage>
        <taxon>Eukaryota</taxon>
        <taxon>Fungi</taxon>
        <taxon>Dikarya</taxon>
        <taxon>Ascomycota</taxon>
        <taxon>Pezizomycotina</taxon>
        <taxon>Sordariomycetes</taxon>
        <taxon>Hypocreomycetidae</taxon>
        <taxon>Hypocreales</taxon>
        <taxon>Nectriaceae</taxon>
        <taxon>Fusarium</taxon>
        <taxon>Fusarium tricinctum species complex</taxon>
    </lineage>
</organism>
<dbReference type="Pfam" id="PF00024">
    <property type="entry name" value="PAN_1"/>
    <property type="match status" value="1"/>
</dbReference>
<feature type="chain" id="PRO_5035435648" description="Apple domain-containing protein" evidence="2">
    <location>
        <begin position="20"/>
        <end position="326"/>
    </location>
</feature>
<dbReference type="PROSITE" id="PS50948">
    <property type="entry name" value="PAN"/>
    <property type="match status" value="2"/>
</dbReference>
<dbReference type="Gene3D" id="3.50.4.10">
    <property type="entry name" value="Hepatocyte Growth Factor"/>
    <property type="match status" value="1"/>
</dbReference>
<feature type="domain" description="Apple" evidence="3">
    <location>
        <begin position="242"/>
        <end position="324"/>
    </location>
</feature>
<dbReference type="AlphaFoldDB" id="A0A8K0RMP3"/>
<feature type="region of interest" description="Disordered" evidence="1">
    <location>
        <begin position="62"/>
        <end position="90"/>
    </location>
</feature>
<feature type="domain" description="Apple" evidence="3">
    <location>
        <begin position="126"/>
        <end position="207"/>
    </location>
</feature>
<evidence type="ECO:0000313" key="4">
    <source>
        <dbReference type="EMBL" id="KAH7232914.1"/>
    </source>
</evidence>
<sequence>MATIRSFFILAAAAGIASAGKCKPESRSATIVSVTSSVVSASDTIWSTESASATLIEATTSQADTTVETSLTESSSGTSSVDTTEASTTESKPTILITSFTIRNTDTTTEPVATTTSAATGPVVTCPSEVDQCLGTMRIECDVILSGLSNPVNVPDLNGCAQQCNSDTACLGFTYSEGTRQCFKVTSSDSYTPVELSGWVSGIKGTCGQNTEPSSTAFTSTAETTTAEAPASTTSTAPVNNCPSETGQCVNGALIQCDVVLGDLSVAGISRDVTECSQFCALSDDCRGFSRRRDTGACFLAFVDPDDVTQSEREGWDSGIMNTCFN</sequence>
<feature type="signal peptide" evidence="2">
    <location>
        <begin position="1"/>
        <end position="19"/>
    </location>
</feature>
<evidence type="ECO:0000256" key="2">
    <source>
        <dbReference type="SAM" id="SignalP"/>
    </source>
</evidence>
<dbReference type="InterPro" id="IPR003609">
    <property type="entry name" value="Pan_app"/>
</dbReference>
<evidence type="ECO:0000256" key="1">
    <source>
        <dbReference type="SAM" id="MobiDB-lite"/>
    </source>
</evidence>
<dbReference type="Proteomes" id="UP000813427">
    <property type="component" value="Unassembled WGS sequence"/>
</dbReference>
<name>A0A8K0RMP3_9HYPO</name>
<dbReference type="EMBL" id="JAGPXF010000008">
    <property type="protein sequence ID" value="KAH7232914.1"/>
    <property type="molecule type" value="Genomic_DNA"/>
</dbReference>
<feature type="compositionally biased region" description="Low complexity" evidence="1">
    <location>
        <begin position="64"/>
        <end position="84"/>
    </location>
</feature>
<evidence type="ECO:0000259" key="3">
    <source>
        <dbReference type="PROSITE" id="PS50948"/>
    </source>
</evidence>
<gene>
    <name evidence="4" type="ORF">BKA59DRAFT_427358</name>
</gene>
<feature type="region of interest" description="Disordered" evidence="1">
    <location>
        <begin position="211"/>
        <end position="239"/>
    </location>
</feature>